<feature type="transmembrane region" description="Helical" evidence="1">
    <location>
        <begin position="173"/>
        <end position="196"/>
    </location>
</feature>
<feature type="transmembrane region" description="Helical" evidence="1">
    <location>
        <begin position="63"/>
        <end position="83"/>
    </location>
</feature>
<name>A0A3D8HK37_9BACT</name>
<feature type="transmembrane region" description="Helical" evidence="1">
    <location>
        <begin position="281"/>
        <end position="298"/>
    </location>
</feature>
<evidence type="ECO:0000313" key="2">
    <source>
        <dbReference type="EMBL" id="MBC8600325.1"/>
    </source>
</evidence>
<feature type="transmembrane region" description="Helical" evidence="1">
    <location>
        <begin position="31"/>
        <end position="51"/>
    </location>
</feature>
<evidence type="ECO:0000313" key="4">
    <source>
        <dbReference type="Proteomes" id="UP000256321"/>
    </source>
</evidence>
<dbReference type="PANTHER" id="PTHR30354">
    <property type="entry name" value="GNT FAMILY GLUCONATE TRANSPORTER"/>
    <property type="match status" value="1"/>
</dbReference>
<dbReference type="Pfam" id="PF02447">
    <property type="entry name" value="GntP_permease"/>
    <property type="match status" value="1"/>
</dbReference>
<keyword evidence="1" id="KW-1133">Transmembrane helix</keyword>
<evidence type="ECO:0000313" key="5">
    <source>
        <dbReference type="Proteomes" id="UP000629596"/>
    </source>
</evidence>
<dbReference type="AlphaFoldDB" id="A0A3D8HK37"/>
<feature type="transmembrane region" description="Helical" evidence="1">
    <location>
        <begin position="95"/>
        <end position="124"/>
    </location>
</feature>
<dbReference type="PANTHER" id="PTHR30354:SF23">
    <property type="entry name" value="GNTP FAMILY PERMEASE"/>
    <property type="match status" value="1"/>
</dbReference>
<keyword evidence="1" id="KW-0812">Transmembrane</keyword>
<sequence length="421" mass="43646">MSTCGALIGLLLCIVLIIRKASPVYSMIIGALVGGLIGGLGLTTTVTSMVSGIQALVPAIIRILTAGVLSGILIRTGAAASISQTIVRRLGVKHVFFSLAFSTMLLTAIGVFVDVAVITVAPVALTIANRHSISRLKLLLAMIGGAKCGNIISPNPNTLIAAENFNVPLSSVMAANVVPALIGFVITVWVIVRLFPDKYSSKIEVEDSGSNESNEDLPPFWASMTAPVVTVLLLALRPLVDITIDPLIALPLGGFAGMVAMKRWSVLGDSLEYGLGKMSSVAILLVGTGTIAGIIKASDLNSDLLALLGSWHISDFMIAPVAGVLMSAATASTTAGATIASSSFSTAILNSGLSGVWGAAMVNASATVLDHLPHGSFFHATGGCVEVPIAQRLRLILYETWVGLTLTVSSIGCCKLWIWLM</sequence>
<evidence type="ECO:0000313" key="3">
    <source>
        <dbReference type="EMBL" id="RDU50957.1"/>
    </source>
</evidence>
<protein>
    <submittedName>
        <fullName evidence="3">GntP family permease</fullName>
    </submittedName>
</protein>
<dbReference type="Proteomes" id="UP000629596">
    <property type="component" value="Unassembled WGS sequence"/>
</dbReference>
<evidence type="ECO:0000256" key="1">
    <source>
        <dbReference type="SAM" id="Phobius"/>
    </source>
</evidence>
<dbReference type="RefSeq" id="WP_115497870.1">
    <property type="nucleotide sequence ID" value="NZ_JACRTI010000002.1"/>
</dbReference>
<comment type="caution">
    <text evidence="3">The sequence shown here is derived from an EMBL/GenBank/DDBJ whole genome shotgun (WGS) entry which is preliminary data.</text>
</comment>
<accession>A0A3D8HK37</accession>
<keyword evidence="1" id="KW-0472">Membrane</keyword>
<organism evidence="3 4">
    <name type="scientific">Parabacteroides acidifaciens</name>
    <dbReference type="NCBI Taxonomy" id="2290935"/>
    <lineage>
        <taxon>Bacteria</taxon>
        <taxon>Pseudomonadati</taxon>
        <taxon>Bacteroidota</taxon>
        <taxon>Bacteroidia</taxon>
        <taxon>Bacteroidales</taxon>
        <taxon>Tannerellaceae</taxon>
        <taxon>Parabacteroides</taxon>
    </lineage>
</organism>
<reference evidence="2 5" key="2">
    <citation type="submission" date="2020-08" db="EMBL/GenBank/DDBJ databases">
        <title>Genome public.</title>
        <authorList>
            <person name="Liu C."/>
            <person name="Sun Q."/>
        </authorList>
    </citation>
    <scope>NUCLEOTIDE SEQUENCE [LARGE SCALE GENOMIC DNA]</scope>
    <source>
        <strain evidence="2 5">426_9</strain>
    </source>
</reference>
<dbReference type="GO" id="GO:0015128">
    <property type="term" value="F:gluconate transmembrane transporter activity"/>
    <property type="evidence" value="ECO:0007669"/>
    <property type="project" value="InterPro"/>
</dbReference>
<dbReference type="EMBL" id="JACRTI010000002">
    <property type="protein sequence ID" value="MBC8600325.1"/>
    <property type="molecule type" value="Genomic_DNA"/>
</dbReference>
<gene>
    <name evidence="3" type="ORF">DWU89_01180</name>
    <name evidence="2" type="ORF">H8784_01160</name>
</gene>
<dbReference type="GO" id="GO:0005886">
    <property type="term" value="C:plasma membrane"/>
    <property type="evidence" value="ECO:0007669"/>
    <property type="project" value="TreeGrafter"/>
</dbReference>
<feature type="transmembrane region" description="Helical" evidence="1">
    <location>
        <begin position="318"/>
        <end position="340"/>
    </location>
</feature>
<dbReference type="InterPro" id="IPR003474">
    <property type="entry name" value="Glcn_transporter"/>
</dbReference>
<keyword evidence="5" id="KW-1185">Reference proteome</keyword>
<proteinExistence type="predicted"/>
<reference evidence="3 4" key="1">
    <citation type="submission" date="2018-07" db="EMBL/GenBank/DDBJ databases">
        <title>Parabacteroides acidifaciens nov. sp., isolated from human feces.</title>
        <authorList>
            <person name="Wang Y.J."/>
        </authorList>
    </citation>
    <scope>NUCLEOTIDE SEQUENCE [LARGE SCALE GENOMIC DNA]</scope>
    <source>
        <strain evidence="3 4">426-9</strain>
    </source>
</reference>
<dbReference type="Proteomes" id="UP000256321">
    <property type="component" value="Unassembled WGS sequence"/>
</dbReference>
<feature type="transmembrane region" description="Helical" evidence="1">
    <location>
        <begin position="401"/>
        <end position="420"/>
    </location>
</feature>
<dbReference type="EMBL" id="QREV01000002">
    <property type="protein sequence ID" value="RDU50957.1"/>
    <property type="molecule type" value="Genomic_DNA"/>
</dbReference>